<dbReference type="InterPro" id="IPR051201">
    <property type="entry name" value="Chloro_Bact_Ser_Proteases"/>
</dbReference>
<evidence type="ECO:0000256" key="1">
    <source>
        <dbReference type="ARBA" id="ARBA00022670"/>
    </source>
</evidence>
<accession>A0A7J0CNR6</accession>
<evidence type="ECO:0000313" key="6">
    <source>
        <dbReference type="EMBL" id="GFN03357.1"/>
    </source>
</evidence>
<keyword evidence="4" id="KW-0732">Signal</keyword>
<dbReference type="PANTHER" id="PTHR43343">
    <property type="entry name" value="PEPTIDASE S12"/>
    <property type="match status" value="1"/>
</dbReference>
<protein>
    <submittedName>
        <fullName evidence="6">Protease</fullName>
    </submittedName>
</protein>
<dbReference type="EMBL" id="BLWD01000001">
    <property type="protein sequence ID" value="GFN03357.1"/>
    <property type="molecule type" value="Genomic_DNA"/>
</dbReference>
<comment type="caution">
    <text evidence="6">The sequence shown here is derived from an EMBL/GenBank/DDBJ whole genome shotgun (WGS) entry which is preliminary data.</text>
</comment>
<dbReference type="PROSITE" id="PS50106">
    <property type="entry name" value="PDZ"/>
    <property type="match status" value="1"/>
</dbReference>
<dbReference type="SUPFAM" id="SSF50156">
    <property type="entry name" value="PDZ domain-like"/>
    <property type="match status" value="1"/>
</dbReference>
<proteinExistence type="predicted"/>
<feature type="signal peptide" evidence="4">
    <location>
        <begin position="1"/>
        <end position="33"/>
    </location>
</feature>
<evidence type="ECO:0000256" key="3">
    <source>
        <dbReference type="SAM" id="MobiDB-lite"/>
    </source>
</evidence>
<dbReference type="GO" id="GO:0006508">
    <property type="term" value="P:proteolysis"/>
    <property type="evidence" value="ECO:0007669"/>
    <property type="project" value="UniProtKB-KW"/>
</dbReference>
<gene>
    <name evidence="6" type="ORF">Smic_19130</name>
</gene>
<dbReference type="Proteomes" id="UP000498740">
    <property type="component" value="Unassembled WGS sequence"/>
</dbReference>
<evidence type="ECO:0000256" key="4">
    <source>
        <dbReference type="SAM" id="SignalP"/>
    </source>
</evidence>
<evidence type="ECO:0000313" key="7">
    <source>
        <dbReference type="Proteomes" id="UP000498740"/>
    </source>
</evidence>
<dbReference type="PRINTS" id="PR00834">
    <property type="entry name" value="PROTEASES2C"/>
</dbReference>
<dbReference type="AlphaFoldDB" id="A0A7J0CNR6"/>
<evidence type="ECO:0000256" key="2">
    <source>
        <dbReference type="ARBA" id="ARBA00022801"/>
    </source>
</evidence>
<organism evidence="6 7">
    <name type="scientific">Streptomyces microflavus</name>
    <name type="common">Streptomyces lipmanii</name>
    <dbReference type="NCBI Taxonomy" id="1919"/>
    <lineage>
        <taxon>Bacteria</taxon>
        <taxon>Bacillati</taxon>
        <taxon>Actinomycetota</taxon>
        <taxon>Actinomycetes</taxon>
        <taxon>Kitasatosporales</taxon>
        <taxon>Streptomycetaceae</taxon>
        <taxon>Streptomyces</taxon>
    </lineage>
</organism>
<feature type="compositionally biased region" description="Low complexity" evidence="3">
    <location>
        <begin position="41"/>
        <end position="55"/>
    </location>
</feature>
<dbReference type="InterPro" id="IPR001940">
    <property type="entry name" value="Peptidase_S1C"/>
</dbReference>
<name>A0A7J0CNR6_STRMI</name>
<dbReference type="InterPro" id="IPR009003">
    <property type="entry name" value="Peptidase_S1_PA"/>
</dbReference>
<feature type="domain" description="PDZ" evidence="5">
    <location>
        <begin position="258"/>
        <end position="357"/>
    </location>
</feature>
<dbReference type="Gene3D" id="2.40.10.120">
    <property type="match status" value="1"/>
</dbReference>
<dbReference type="InterPro" id="IPR001478">
    <property type="entry name" value="PDZ"/>
</dbReference>
<dbReference type="InterPro" id="IPR036034">
    <property type="entry name" value="PDZ_sf"/>
</dbReference>
<dbReference type="Gene3D" id="2.30.42.10">
    <property type="match status" value="1"/>
</dbReference>
<dbReference type="SUPFAM" id="SSF50494">
    <property type="entry name" value="Trypsin-like serine proteases"/>
    <property type="match status" value="1"/>
</dbReference>
<feature type="region of interest" description="Disordered" evidence="3">
    <location>
        <begin position="41"/>
        <end position="61"/>
    </location>
</feature>
<keyword evidence="1 6" id="KW-0645">Protease</keyword>
<feature type="chain" id="PRO_5039217550" evidence="4">
    <location>
        <begin position="34"/>
        <end position="369"/>
    </location>
</feature>
<evidence type="ECO:0000259" key="5">
    <source>
        <dbReference type="PROSITE" id="PS50106"/>
    </source>
</evidence>
<dbReference type="Pfam" id="PF13365">
    <property type="entry name" value="Trypsin_2"/>
    <property type="match status" value="1"/>
</dbReference>
<dbReference type="SMART" id="SM00228">
    <property type="entry name" value="PDZ"/>
    <property type="match status" value="1"/>
</dbReference>
<sequence length="369" mass="36882">MAPDSGYGRFPLPPLRAAPAAPLSAGACALALAAGCSDANPAAAPAPEASPSGTAQGSATRATTDLQSAYQAVINDVLPSVVQIDASDSLGSGIVYDDKGHIVTNAHVIGDEKKFKVTVATGEAVLNASLVSSYPEQDLAVIKLDEVPDGLKPAKFGDAEKVEVGQIVMAMGSPLGLSSSVTQGIVSALGRTVSESRAGGGTGATIANMVQTSAAINPGNSGGALVNLDSEVIGIPTLAATDPQMGDSAAPGIGFAIPVSMVRTVAGQIIKDGRVTDSGRAALNITGRTVVDDSYRPAGVALVSVEEGGAADEAGLRAGDIITKIDDTGVTTITSLSEALASDKPGDKVTVTYTRDDDSRTAEVTLGEI</sequence>
<dbReference type="GO" id="GO:0004252">
    <property type="term" value="F:serine-type endopeptidase activity"/>
    <property type="evidence" value="ECO:0007669"/>
    <property type="project" value="InterPro"/>
</dbReference>
<reference evidence="6 7" key="1">
    <citation type="submission" date="2020-05" db="EMBL/GenBank/DDBJ databases">
        <title>Whole genome shotgun sequence of Streptomyces microflavus NBRC 13062.</title>
        <authorList>
            <person name="Komaki H."/>
            <person name="Tamura T."/>
        </authorList>
    </citation>
    <scope>NUCLEOTIDE SEQUENCE [LARGE SCALE GENOMIC DNA]</scope>
    <source>
        <strain evidence="6 7">NBRC 13062</strain>
    </source>
</reference>
<dbReference type="PANTHER" id="PTHR43343:SF3">
    <property type="entry name" value="PROTEASE DO-LIKE 8, CHLOROPLASTIC"/>
    <property type="match status" value="1"/>
</dbReference>
<keyword evidence="2" id="KW-0378">Hydrolase</keyword>
<dbReference type="Pfam" id="PF13180">
    <property type="entry name" value="PDZ_2"/>
    <property type="match status" value="1"/>
</dbReference>